<sequence>MQLGPTLIDDTFAEAFGMRYCRLIVTAADGYWLDAAVREFSGYSASVIACDAEIGIERRLSPAESPDGRVGVSLLVFGFSTDALAKAIPNRTGQCLMTCPSTAVFNGLPHSETKIPLGKHLRYFGDGYQKGKLISTRRYWRIPVMDGEFIVEDVLGVERGVAGGNIILQAREQSVALAAARRAAEAVHAMPGVIAPFPGGVARSGSKVGSRYKGLKASTADAYCPTLRGRVLCNLHPETNCAYEIVIDGETESAVGQAMVAAMQAAAGEGIVAITAGNYGGKLGKFHFHLHKLLS</sequence>
<dbReference type="RefSeq" id="WP_145095300.1">
    <property type="nucleotide sequence ID" value="NZ_CP036274.1"/>
</dbReference>
<dbReference type="Pfam" id="PF01913">
    <property type="entry name" value="FTR"/>
    <property type="match status" value="1"/>
</dbReference>
<comment type="catalytic activity">
    <reaction evidence="3">
        <text>N-formylmethanofuran + 5,6,7,8-tetrahydromethanopterin + H(+) = N(5)-formyl-5,6,7,8-tetrahydromethanopterin + methanofuran</text>
        <dbReference type="Rhea" id="RHEA:18061"/>
        <dbReference type="ChEBI" id="CHEBI:15378"/>
        <dbReference type="ChEBI" id="CHEBI:57727"/>
        <dbReference type="ChEBI" id="CHEBI:58018"/>
        <dbReference type="ChEBI" id="CHEBI:58103"/>
        <dbReference type="ChEBI" id="CHEBI:58151"/>
        <dbReference type="EC" id="2.3.1.101"/>
    </reaction>
</comment>
<dbReference type="Pfam" id="PF02741">
    <property type="entry name" value="FTR_C"/>
    <property type="match status" value="1"/>
</dbReference>
<evidence type="ECO:0000259" key="5">
    <source>
        <dbReference type="Pfam" id="PF02741"/>
    </source>
</evidence>
<dbReference type="Proteomes" id="UP000315017">
    <property type="component" value="Chromosome"/>
</dbReference>
<evidence type="ECO:0000313" key="7">
    <source>
        <dbReference type="Proteomes" id="UP000315017"/>
    </source>
</evidence>
<evidence type="ECO:0000313" key="6">
    <source>
        <dbReference type="EMBL" id="QDU30206.1"/>
    </source>
</evidence>
<keyword evidence="6" id="KW-0378">Hydrolase</keyword>
<dbReference type="SUPFAM" id="SSF55112">
    <property type="entry name" value="Formylmethanofuran:tetrahydromethanopterin formyltransferase"/>
    <property type="match status" value="2"/>
</dbReference>
<evidence type="ECO:0000256" key="2">
    <source>
        <dbReference type="ARBA" id="ARBA00022679"/>
    </source>
</evidence>
<dbReference type="GO" id="GO:0005737">
    <property type="term" value="C:cytoplasm"/>
    <property type="evidence" value="ECO:0007669"/>
    <property type="project" value="UniProtKB-SubCell"/>
</dbReference>
<comment type="subcellular location">
    <subcellularLocation>
        <location evidence="3">Cytoplasm</location>
    </subcellularLocation>
</comment>
<comment type="subunit">
    <text evidence="3">Homotetramer.</text>
</comment>
<keyword evidence="2 3" id="KW-0808">Transferase</keyword>
<dbReference type="NCBIfam" id="TIGR03119">
    <property type="entry name" value="one_C_fhcD"/>
    <property type="match status" value="1"/>
</dbReference>
<evidence type="ECO:0000259" key="4">
    <source>
        <dbReference type="Pfam" id="PF01913"/>
    </source>
</evidence>
<dbReference type="HAMAP" id="MF_00579">
    <property type="entry name" value="FTR"/>
    <property type="match status" value="1"/>
</dbReference>
<feature type="domain" description="Formylmethanofuran: tetrahydromethanopterin formyltransferase Ftr N-terminal" evidence="4">
    <location>
        <begin position="1"/>
        <end position="144"/>
    </location>
</feature>
<keyword evidence="7" id="KW-1185">Reference proteome</keyword>
<accession>A0A517YJ02</accession>
<reference evidence="6 7" key="1">
    <citation type="submission" date="2019-02" db="EMBL/GenBank/DDBJ databases">
        <title>Deep-cultivation of Planctomycetes and their phenomic and genomic characterization uncovers novel biology.</title>
        <authorList>
            <person name="Wiegand S."/>
            <person name="Jogler M."/>
            <person name="Boedeker C."/>
            <person name="Pinto D."/>
            <person name="Vollmers J."/>
            <person name="Rivas-Marin E."/>
            <person name="Kohn T."/>
            <person name="Peeters S.H."/>
            <person name="Heuer A."/>
            <person name="Rast P."/>
            <person name="Oberbeckmann S."/>
            <person name="Bunk B."/>
            <person name="Jeske O."/>
            <person name="Meyerdierks A."/>
            <person name="Storesund J.E."/>
            <person name="Kallscheuer N."/>
            <person name="Luecker S."/>
            <person name="Lage O.M."/>
            <person name="Pohl T."/>
            <person name="Merkel B.J."/>
            <person name="Hornburger P."/>
            <person name="Mueller R.-W."/>
            <person name="Bruemmer F."/>
            <person name="Labrenz M."/>
            <person name="Spormann A.M."/>
            <person name="Op den Camp H."/>
            <person name="Overmann J."/>
            <person name="Amann R."/>
            <person name="Jetten M.S.M."/>
            <person name="Mascher T."/>
            <person name="Medema M.H."/>
            <person name="Devos D.P."/>
            <person name="Kaster A.-K."/>
            <person name="Ovreas L."/>
            <person name="Rohde M."/>
            <person name="Galperin M.Y."/>
            <person name="Jogler C."/>
        </authorList>
    </citation>
    <scope>NUCLEOTIDE SEQUENCE [LARGE SCALE GENOMIC DNA]</scope>
    <source>
        <strain evidence="6 7">ETA_A8</strain>
    </source>
</reference>
<protein>
    <recommendedName>
        <fullName evidence="3">Formylmethanofuran--tetrahydromethanopterin formyltransferase</fullName>
        <shortName evidence="3">Ftr</shortName>
        <ecNumber evidence="3">2.3.1.101</ecNumber>
    </recommendedName>
    <alternativeName>
        <fullName evidence="3">H4MPT formyltransferase</fullName>
    </alternativeName>
</protein>
<dbReference type="KEGG" id="aagg:ETAA8_53250"/>
<dbReference type="OrthoDB" id="8841169at2"/>
<evidence type="ECO:0000256" key="3">
    <source>
        <dbReference type="HAMAP-Rule" id="MF_00579"/>
    </source>
</evidence>
<comment type="function">
    <text evidence="3">Catalyzes the transfer of a formyl group from 5-formyl tetrahydromethanopterin (5-formyl-H(4)MPT) to methanofuran (MFR) to produce formylmethanofuran (formyl-MFR) and tetrahydromethanopterin (H(4)MPT).</text>
</comment>
<evidence type="ECO:0000256" key="1">
    <source>
        <dbReference type="ARBA" id="ARBA00006770"/>
    </source>
</evidence>
<dbReference type="NCBIfam" id="NF002554">
    <property type="entry name" value="PRK02114.1"/>
    <property type="match status" value="1"/>
</dbReference>
<organism evidence="6 7">
    <name type="scientific">Anatilimnocola aggregata</name>
    <dbReference type="NCBI Taxonomy" id="2528021"/>
    <lineage>
        <taxon>Bacteria</taxon>
        <taxon>Pseudomonadati</taxon>
        <taxon>Planctomycetota</taxon>
        <taxon>Planctomycetia</taxon>
        <taxon>Pirellulales</taxon>
        <taxon>Pirellulaceae</taxon>
        <taxon>Anatilimnocola</taxon>
    </lineage>
</organism>
<dbReference type="InterPro" id="IPR022667">
    <property type="entry name" value="ForMFR_H4MPT_ForTrfase_N"/>
</dbReference>
<dbReference type="EC" id="2.3.1.101" evidence="3"/>
<feature type="domain" description="Formylmethanofuran: tetrahydromethanopterin formyltransferase Ftr C-terminal" evidence="5">
    <location>
        <begin position="147"/>
        <end position="293"/>
    </location>
</feature>
<dbReference type="Gene3D" id="3.30.70.520">
    <property type="match status" value="2"/>
</dbReference>
<dbReference type="GO" id="GO:0006730">
    <property type="term" value="P:one-carbon metabolic process"/>
    <property type="evidence" value="ECO:0007669"/>
    <property type="project" value="UniProtKB-UniRule"/>
</dbReference>
<dbReference type="GO" id="GO:0016787">
    <property type="term" value="F:hydrolase activity"/>
    <property type="evidence" value="ECO:0007669"/>
    <property type="project" value="UniProtKB-KW"/>
</dbReference>
<dbReference type="PIRSF" id="PIRSF006414">
    <property type="entry name" value="Ftr_formyl_trnsf"/>
    <property type="match status" value="1"/>
</dbReference>
<keyword evidence="3 6" id="KW-0012">Acyltransferase</keyword>
<name>A0A517YJ02_9BACT</name>
<gene>
    <name evidence="6" type="primary">fhcD</name>
    <name evidence="3" type="synonym">ffsA</name>
    <name evidence="6" type="ORF">ETAA8_53250</name>
</gene>
<proteinExistence type="inferred from homology"/>
<dbReference type="EMBL" id="CP036274">
    <property type="protein sequence ID" value="QDU30206.1"/>
    <property type="molecule type" value="Genomic_DNA"/>
</dbReference>
<dbReference type="UniPathway" id="UPA00562">
    <property type="reaction ID" value="UER00704"/>
</dbReference>
<dbReference type="AlphaFoldDB" id="A0A517YJ02"/>
<keyword evidence="3" id="KW-0554">One-carbon metabolism</keyword>
<comment type="pathway">
    <text evidence="3">One-carbon metabolism; formaldehyde degradation; formate from formaldehyde (H(4)MPT route): step 4/5.</text>
</comment>
<dbReference type="InterPro" id="IPR002770">
    <property type="entry name" value="ForMFR_H4MPT_ForTrfase_C"/>
</dbReference>
<dbReference type="GO" id="GO:0030270">
    <property type="term" value="F:formylmethanofuran-tetrahydromethanopterin N-formyltransferase activity"/>
    <property type="evidence" value="ECO:0007669"/>
    <property type="project" value="UniProtKB-UniRule"/>
</dbReference>
<dbReference type="GO" id="GO:0046294">
    <property type="term" value="P:formaldehyde catabolic process"/>
    <property type="evidence" value="ECO:0007669"/>
    <property type="project" value="UniProtKB-UniRule"/>
</dbReference>
<dbReference type="InterPro" id="IPR014053">
    <property type="entry name" value="ForMFR_H4MPT_ForTrfase"/>
</dbReference>
<dbReference type="InterPro" id="IPR023447">
    <property type="entry name" value="ForMFR_H4MPT_ForTrfase_fd-like"/>
</dbReference>
<comment type="similarity">
    <text evidence="1 3">Belongs to the FTR family.</text>
</comment>
<keyword evidence="3" id="KW-0963">Cytoplasm</keyword>